<keyword evidence="1" id="KW-0812">Transmembrane</keyword>
<proteinExistence type="predicted"/>
<keyword evidence="1" id="KW-1133">Transmembrane helix</keyword>
<keyword evidence="3" id="KW-1185">Reference proteome</keyword>
<feature type="transmembrane region" description="Helical" evidence="1">
    <location>
        <begin position="18"/>
        <end position="37"/>
    </location>
</feature>
<dbReference type="RefSeq" id="WP_229684064.1">
    <property type="nucleotide sequence ID" value="NZ_BMMW01000003.1"/>
</dbReference>
<evidence type="ECO:0000313" key="3">
    <source>
        <dbReference type="Proteomes" id="UP000612956"/>
    </source>
</evidence>
<sequence length="176" mass="19552">MITVTQEVEAPPANRKAMAIWAIIIVVAIEAALAVFAPTMVGLAVGAPVAIVLCSLVWSMRYRVIREAPLPEYIDNGPAEMLDRWQARAQMLTARADGTRADWDRHLRPLLAKEFELSTGMRISKDRKATEAAGQLQFGPELWRWVDPANAALRDHTGRAPGRAALDEILRRLQTM</sequence>
<evidence type="ECO:0000313" key="2">
    <source>
        <dbReference type="EMBL" id="GGK59907.1"/>
    </source>
</evidence>
<dbReference type="Proteomes" id="UP000612956">
    <property type="component" value="Unassembled WGS sequence"/>
</dbReference>
<dbReference type="EMBL" id="BMMW01000003">
    <property type="protein sequence ID" value="GGK59907.1"/>
    <property type="molecule type" value="Genomic_DNA"/>
</dbReference>
<dbReference type="AlphaFoldDB" id="A0A917QNN6"/>
<evidence type="ECO:0000256" key="1">
    <source>
        <dbReference type="SAM" id="Phobius"/>
    </source>
</evidence>
<organism evidence="2 3">
    <name type="scientific">Nocardia camponoti</name>
    <dbReference type="NCBI Taxonomy" id="1616106"/>
    <lineage>
        <taxon>Bacteria</taxon>
        <taxon>Bacillati</taxon>
        <taxon>Actinomycetota</taxon>
        <taxon>Actinomycetes</taxon>
        <taxon>Mycobacteriales</taxon>
        <taxon>Nocardiaceae</taxon>
        <taxon>Nocardia</taxon>
    </lineage>
</organism>
<accession>A0A917QNN6</accession>
<feature type="transmembrane region" description="Helical" evidence="1">
    <location>
        <begin position="43"/>
        <end position="60"/>
    </location>
</feature>
<reference evidence="2" key="2">
    <citation type="submission" date="2020-09" db="EMBL/GenBank/DDBJ databases">
        <authorList>
            <person name="Sun Q."/>
            <person name="Zhou Y."/>
        </authorList>
    </citation>
    <scope>NUCLEOTIDE SEQUENCE</scope>
    <source>
        <strain evidence="2">CGMCC 4.7278</strain>
    </source>
</reference>
<reference evidence="2" key="1">
    <citation type="journal article" date="2014" name="Int. J. Syst. Evol. Microbiol.">
        <title>Complete genome sequence of Corynebacterium casei LMG S-19264T (=DSM 44701T), isolated from a smear-ripened cheese.</title>
        <authorList>
            <consortium name="US DOE Joint Genome Institute (JGI-PGF)"/>
            <person name="Walter F."/>
            <person name="Albersmeier A."/>
            <person name="Kalinowski J."/>
            <person name="Ruckert C."/>
        </authorList>
    </citation>
    <scope>NUCLEOTIDE SEQUENCE</scope>
    <source>
        <strain evidence="2">CGMCC 4.7278</strain>
    </source>
</reference>
<comment type="caution">
    <text evidence="2">The sequence shown here is derived from an EMBL/GenBank/DDBJ whole genome shotgun (WGS) entry which is preliminary data.</text>
</comment>
<name>A0A917QNN6_9NOCA</name>
<protein>
    <submittedName>
        <fullName evidence="2">Uncharacterized protein</fullName>
    </submittedName>
</protein>
<keyword evidence="1" id="KW-0472">Membrane</keyword>
<gene>
    <name evidence="2" type="ORF">GCM10011591_35240</name>
</gene>